<keyword evidence="2" id="KW-1185">Reference proteome</keyword>
<organism evidence="1 2">
    <name type="scientific">Nocardioides piscis</name>
    <dbReference type="NCBI Taxonomy" id="2714938"/>
    <lineage>
        <taxon>Bacteria</taxon>
        <taxon>Bacillati</taxon>
        <taxon>Actinomycetota</taxon>
        <taxon>Actinomycetes</taxon>
        <taxon>Propionibacteriales</taxon>
        <taxon>Nocardioidaceae</taxon>
        <taxon>Nocardioides</taxon>
    </lineage>
</organism>
<dbReference type="Proteomes" id="UP000502035">
    <property type="component" value="Chromosome"/>
</dbReference>
<dbReference type="EMBL" id="CP049866">
    <property type="protein sequence ID" value="QIK74206.1"/>
    <property type="molecule type" value="Genomic_DNA"/>
</dbReference>
<protein>
    <submittedName>
        <fullName evidence="1">Uncharacterized protein</fullName>
    </submittedName>
</protein>
<evidence type="ECO:0000313" key="2">
    <source>
        <dbReference type="Proteomes" id="UP000502035"/>
    </source>
</evidence>
<gene>
    <name evidence="1" type="ORF">G7071_00880</name>
</gene>
<dbReference type="AlphaFoldDB" id="A0A6G7YC05"/>
<dbReference type="KEGG" id="npi:G7071_00880"/>
<proteinExistence type="predicted"/>
<name>A0A6G7YC05_9ACTN</name>
<sequence>MAGNPTCVGQGYDYGFKTNAGGDEDAAGTFDDPNSGVVVTWSYAGTSNSTINWSSNTAVSAVIVKGGDAGNVHAYDPAVLSDSGLRTPLKNDGYPGVSHVEFCFNYNVTVTKTANTSFTRTYTWGIDKTGSETSLTLSAGQTHPVNYTVTTTRTHADSNFVVSGTITVSNPWPIAATALQVSDSLAGAVVDCGGATTVPANGSVQCTYSASVASNTGGTNTATASAIFTTARRSATGSAPYTFGSTPSAEIDECITVTDTLQGPLGQTCQPRIFTYTRNVGPYASPGVYTVRNVASFVTNDTGTTGSDDHTVTITVPGGGCTLTQGYWKTHSAEGPAPYDDGWLAIGAAQEDTPFYSSGKTWLQVFSTPPAGNAYYILAHQYMAAKLNVLNGATAPAAVTSALTSAESLFSSVGGTTLTKAQTTTAKQLAGVLGSFNEGGTGPGHCDE</sequence>
<reference evidence="1 2" key="1">
    <citation type="submission" date="2020-03" db="EMBL/GenBank/DDBJ databases">
        <title>Nocardioides sp. nov., isolated from fish.</title>
        <authorList>
            <person name="Hyun D.-W."/>
            <person name="Bae J.-W."/>
        </authorList>
    </citation>
    <scope>NUCLEOTIDE SEQUENCE [LARGE SCALE GENOMIC DNA]</scope>
    <source>
        <strain evidence="1 2">HDW12A</strain>
    </source>
</reference>
<dbReference type="RefSeq" id="WP_166313818.1">
    <property type="nucleotide sequence ID" value="NZ_CP049866.1"/>
</dbReference>
<accession>A0A6G7YC05</accession>
<evidence type="ECO:0000313" key="1">
    <source>
        <dbReference type="EMBL" id="QIK74206.1"/>
    </source>
</evidence>